<dbReference type="EMBL" id="KN834431">
    <property type="protein sequence ID" value="KIK10785.1"/>
    <property type="molecule type" value="Genomic_DNA"/>
</dbReference>
<keyword evidence="1" id="KW-0812">Transmembrane</keyword>
<proteinExistence type="predicted"/>
<reference evidence="3" key="2">
    <citation type="submission" date="2015-01" db="EMBL/GenBank/DDBJ databases">
        <title>Evolutionary Origins and Diversification of the Mycorrhizal Mutualists.</title>
        <authorList>
            <consortium name="DOE Joint Genome Institute"/>
            <consortium name="Mycorrhizal Genomics Consortium"/>
            <person name="Kohler A."/>
            <person name="Kuo A."/>
            <person name="Nagy L.G."/>
            <person name="Floudas D."/>
            <person name="Copeland A."/>
            <person name="Barry K.W."/>
            <person name="Cichocki N."/>
            <person name="Veneault-Fourrey C."/>
            <person name="LaButti K."/>
            <person name="Lindquist E.A."/>
            <person name="Lipzen A."/>
            <person name="Lundell T."/>
            <person name="Morin E."/>
            <person name="Murat C."/>
            <person name="Riley R."/>
            <person name="Ohm R."/>
            <person name="Sun H."/>
            <person name="Tunlid A."/>
            <person name="Henrissat B."/>
            <person name="Grigoriev I.V."/>
            <person name="Hibbett D.S."/>
            <person name="Martin F."/>
        </authorList>
    </citation>
    <scope>NUCLEOTIDE SEQUENCE [LARGE SCALE GENOMIC DNA]</scope>
    <source>
        <strain evidence="3">441</strain>
    </source>
</reference>
<keyword evidence="1" id="KW-0472">Membrane</keyword>
<keyword evidence="3" id="KW-1185">Reference proteome</keyword>
<sequence length="95" mass="10802">MVPLTSLHRLPYLTCIAGSFIYIVSRVSGSFVLMGLLGNVLITPLGRDLLGHQGVREQRTSRYHRSYSQAHLPARRCGFWCCHTSSLQRCHRSWS</sequence>
<reference evidence="2 3" key="1">
    <citation type="submission" date="2014-04" db="EMBL/GenBank/DDBJ databases">
        <authorList>
            <consortium name="DOE Joint Genome Institute"/>
            <person name="Kuo A."/>
            <person name="Kohler A."/>
            <person name="Costa M.D."/>
            <person name="Nagy L.G."/>
            <person name="Floudas D."/>
            <person name="Copeland A."/>
            <person name="Barry K.W."/>
            <person name="Cichocki N."/>
            <person name="Veneault-Fourrey C."/>
            <person name="LaButti K."/>
            <person name="Lindquist E.A."/>
            <person name="Lipzen A."/>
            <person name="Lundell T."/>
            <person name="Morin E."/>
            <person name="Murat C."/>
            <person name="Sun H."/>
            <person name="Tunlid A."/>
            <person name="Henrissat B."/>
            <person name="Grigoriev I.V."/>
            <person name="Hibbett D.S."/>
            <person name="Martin F."/>
            <person name="Nordberg H.P."/>
            <person name="Cantor M.N."/>
            <person name="Hua S.X."/>
        </authorList>
    </citation>
    <scope>NUCLEOTIDE SEQUENCE [LARGE SCALE GENOMIC DNA]</scope>
    <source>
        <strain evidence="2 3">441</strain>
    </source>
</reference>
<dbReference type="Proteomes" id="UP000054018">
    <property type="component" value="Unassembled WGS sequence"/>
</dbReference>
<evidence type="ECO:0000313" key="3">
    <source>
        <dbReference type="Proteomes" id="UP000054018"/>
    </source>
</evidence>
<dbReference type="HOGENOM" id="CLU_2373602_0_0_1"/>
<accession>A0A0C9XER0</accession>
<evidence type="ECO:0000256" key="1">
    <source>
        <dbReference type="SAM" id="Phobius"/>
    </source>
</evidence>
<name>A0A0C9XER0_9AGAM</name>
<keyword evidence="1" id="KW-1133">Transmembrane helix</keyword>
<feature type="transmembrane region" description="Helical" evidence="1">
    <location>
        <begin position="20"/>
        <end position="42"/>
    </location>
</feature>
<protein>
    <submittedName>
        <fullName evidence="2">Uncharacterized protein</fullName>
    </submittedName>
</protein>
<organism evidence="2 3">
    <name type="scientific">Pisolithus microcarpus 441</name>
    <dbReference type="NCBI Taxonomy" id="765257"/>
    <lineage>
        <taxon>Eukaryota</taxon>
        <taxon>Fungi</taxon>
        <taxon>Dikarya</taxon>
        <taxon>Basidiomycota</taxon>
        <taxon>Agaricomycotina</taxon>
        <taxon>Agaricomycetes</taxon>
        <taxon>Agaricomycetidae</taxon>
        <taxon>Boletales</taxon>
        <taxon>Sclerodermatineae</taxon>
        <taxon>Pisolithaceae</taxon>
        <taxon>Pisolithus</taxon>
    </lineage>
</organism>
<evidence type="ECO:0000313" key="2">
    <source>
        <dbReference type="EMBL" id="KIK10785.1"/>
    </source>
</evidence>
<gene>
    <name evidence="2" type="ORF">PISMIDRAFT_572390</name>
</gene>
<dbReference type="AlphaFoldDB" id="A0A0C9XER0"/>